<feature type="signal peptide" evidence="9">
    <location>
        <begin position="1"/>
        <end position="24"/>
    </location>
</feature>
<gene>
    <name evidence="10" type="ORF">V6X73_06640</name>
</gene>
<organism evidence="10 11">
    <name type="scientific">Spiribacter pallidus</name>
    <dbReference type="NCBI Taxonomy" id="1987936"/>
    <lineage>
        <taxon>Bacteria</taxon>
        <taxon>Pseudomonadati</taxon>
        <taxon>Pseudomonadota</taxon>
        <taxon>Gammaproteobacteria</taxon>
        <taxon>Chromatiales</taxon>
        <taxon>Ectothiorhodospiraceae</taxon>
        <taxon>Spiribacter</taxon>
    </lineage>
</organism>
<feature type="transmembrane region" description="Helical" evidence="8">
    <location>
        <begin position="375"/>
        <end position="408"/>
    </location>
</feature>
<keyword evidence="2" id="KW-1003">Cell membrane</keyword>
<feature type="transmembrane region" description="Helical" evidence="8">
    <location>
        <begin position="638"/>
        <end position="655"/>
    </location>
</feature>
<keyword evidence="3 10" id="KW-0328">Glycosyltransferase</keyword>
<keyword evidence="5 8" id="KW-0812">Transmembrane</keyword>
<sequence>MPEQRRLKVFLTLAVGSLMGVAVAAAGLAFNHPATVSMTLTGPGTPAELFYNLGEQGFHQTRTEAWRLPDDEPTTLRHSLHGVRPLTAIRVDPAQAPGKHVDIAEVRVETPWRTWEAQGDALLASLRRHHDLQINGIDDKALQTLSTGADPQLIIDLPTTAIERPASVTYRLLIAGGAGGLLLTALGLAIRPLIPARRRPRPGIIMLAGAILLLTLQSWPLITDKPIYGDGAQNAVTTYNLWKHGVFSHASGSPPPPSNWREPLPAMAAAIWLQATMPEREAVTAQSLSRGEHSIDLKRSNLIWIALGLIGCAWLVQRLTGSVYASLSALLLSWLYFFGFPERIDTFYTELQAGTLMLWSGIALHGLATTRNWRWALTAGVLMGLMALTKGIMLYVALVAIPLFVLVLRPKPQTSLGVIGAGLVMALGTALVITPWMTRNMMLLDESSVTDRGGLILYGRSVLNQMRNEEIPGVFYLYGPQLYKTIVAGTQLGPIGNDFERGGRWQRLNRGASSFAGADLRAQAAGRPEDAISFHRRVGAEYNRRIQQHRDDGHPRPRLAAGAGMQRDAIDSILSNPGRHLVMSIPCLWRGYWGLPDADLPALSVQRQTFIQNMLNLTGGAALIGLFLTGLLARRGELVGWTLMAGGTIAAYAMLTHSIPRYMAPTHPLMMIALVVVGWYGLQVLARGAQRISAAAG</sequence>
<dbReference type="EC" id="2.4.-.-" evidence="10"/>
<reference evidence="10 11" key="1">
    <citation type="submission" date="2024-02" db="EMBL/GenBank/DDBJ databases">
        <title>New especies of Spiribacter isolated from saline water.</title>
        <authorList>
            <person name="Leon M.J."/>
            <person name="De La Haba R."/>
            <person name="Sanchez-Porro C."/>
            <person name="Ventosa A."/>
        </authorList>
    </citation>
    <scope>NUCLEOTIDE SEQUENCE [LARGE SCALE GENOMIC DNA]</scope>
    <source>
        <strain evidence="11">ag22IC6-390</strain>
    </source>
</reference>
<feature type="transmembrane region" description="Helical" evidence="8">
    <location>
        <begin position="323"/>
        <end position="339"/>
    </location>
</feature>
<dbReference type="EMBL" id="JBAKFM010000003">
    <property type="protein sequence ID" value="MEX0469397.1"/>
    <property type="molecule type" value="Genomic_DNA"/>
</dbReference>
<keyword evidence="4 10" id="KW-0808">Transferase</keyword>
<evidence type="ECO:0000256" key="3">
    <source>
        <dbReference type="ARBA" id="ARBA00022676"/>
    </source>
</evidence>
<evidence type="ECO:0000313" key="11">
    <source>
        <dbReference type="Proteomes" id="UP001556709"/>
    </source>
</evidence>
<dbReference type="Proteomes" id="UP001556709">
    <property type="component" value="Unassembled WGS sequence"/>
</dbReference>
<feature type="transmembrane region" description="Helical" evidence="8">
    <location>
        <begin position="414"/>
        <end position="433"/>
    </location>
</feature>
<evidence type="ECO:0000313" key="10">
    <source>
        <dbReference type="EMBL" id="MEX0469397.1"/>
    </source>
</evidence>
<dbReference type="PANTHER" id="PTHR33908">
    <property type="entry name" value="MANNOSYLTRANSFERASE YKCB-RELATED"/>
    <property type="match status" value="1"/>
</dbReference>
<protein>
    <submittedName>
        <fullName evidence="10">Glycosyltransferase family 39 protein</fullName>
        <ecNumber evidence="10">2.4.-.-</ecNumber>
    </submittedName>
</protein>
<keyword evidence="7 8" id="KW-0472">Membrane</keyword>
<evidence type="ECO:0000256" key="7">
    <source>
        <dbReference type="ARBA" id="ARBA00023136"/>
    </source>
</evidence>
<dbReference type="PANTHER" id="PTHR33908:SF11">
    <property type="entry name" value="MEMBRANE PROTEIN"/>
    <property type="match status" value="1"/>
</dbReference>
<feature type="chain" id="PRO_5047026454" evidence="9">
    <location>
        <begin position="25"/>
        <end position="697"/>
    </location>
</feature>
<keyword evidence="9" id="KW-0732">Signal</keyword>
<evidence type="ECO:0000256" key="5">
    <source>
        <dbReference type="ARBA" id="ARBA00022692"/>
    </source>
</evidence>
<evidence type="ECO:0000256" key="6">
    <source>
        <dbReference type="ARBA" id="ARBA00022989"/>
    </source>
</evidence>
<feature type="transmembrane region" description="Helical" evidence="8">
    <location>
        <begin position="299"/>
        <end position="316"/>
    </location>
</feature>
<comment type="subcellular location">
    <subcellularLocation>
        <location evidence="1">Cell membrane</location>
        <topology evidence="1">Multi-pass membrane protein</topology>
    </subcellularLocation>
</comment>
<evidence type="ECO:0000256" key="4">
    <source>
        <dbReference type="ARBA" id="ARBA00022679"/>
    </source>
</evidence>
<evidence type="ECO:0000256" key="9">
    <source>
        <dbReference type="SAM" id="SignalP"/>
    </source>
</evidence>
<feature type="transmembrane region" description="Helical" evidence="8">
    <location>
        <begin position="168"/>
        <end position="190"/>
    </location>
</feature>
<feature type="transmembrane region" description="Helical" evidence="8">
    <location>
        <begin position="662"/>
        <end position="682"/>
    </location>
</feature>
<proteinExistence type="predicted"/>
<feature type="transmembrane region" description="Helical" evidence="8">
    <location>
        <begin position="202"/>
        <end position="222"/>
    </location>
</feature>
<keyword evidence="11" id="KW-1185">Reference proteome</keyword>
<comment type="caution">
    <text evidence="10">The sequence shown here is derived from an EMBL/GenBank/DDBJ whole genome shotgun (WGS) entry which is preliminary data.</text>
</comment>
<feature type="transmembrane region" description="Helical" evidence="8">
    <location>
        <begin position="614"/>
        <end position="632"/>
    </location>
</feature>
<name>A0ABV3TCP4_9GAMM</name>
<evidence type="ECO:0000256" key="2">
    <source>
        <dbReference type="ARBA" id="ARBA00022475"/>
    </source>
</evidence>
<evidence type="ECO:0000256" key="8">
    <source>
        <dbReference type="SAM" id="Phobius"/>
    </source>
</evidence>
<dbReference type="RefSeq" id="WP_367959292.1">
    <property type="nucleotide sequence ID" value="NZ_JBAKFK010000003.1"/>
</dbReference>
<keyword evidence="6 8" id="KW-1133">Transmembrane helix</keyword>
<evidence type="ECO:0000256" key="1">
    <source>
        <dbReference type="ARBA" id="ARBA00004651"/>
    </source>
</evidence>
<dbReference type="InterPro" id="IPR050297">
    <property type="entry name" value="LipidA_mod_glycosyltrf_83"/>
</dbReference>
<accession>A0ABV3TCP4</accession>
<dbReference type="GO" id="GO:0016757">
    <property type="term" value="F:glycosyltransferase activity"/>
    <property type="evidence" value="ECO:0007669"/>
    <property type="project" value="UniProtKB-KW"/>
</dbReference>